<evidence type="ECO:0000313" key="4">
    <source>
        <dbReference type="EMBL" id="MDP9835705.1"/>
    </source>
</evidence>
<dbReference type="InterPro" id="IPR002937">
    <property type="entry name" value="Amino_oxidase"/>
</dbReference>
<accession>A0ABT9PMN2</accession>
<feature type="domain" description="Amine oxidase" evidence="3">
    <location>
        <begin position="31"/>
        <end position="285"/>
    </location>
</feature>
<dbReference type="PRINTS" id="PR00757">
    <property type="entry name" value="AMINEOXDASEF"/>
</dbReference>
<protein>
    <submittedName>
        <fullName evidence="4">NAD/FAD-binding protein</fullName>
    </submittedName>
</protein>
<gene>
    <name evidence="4" type="ORF">J2T09_000446</name>
</gene>
<evidence type="ECO:0000259" key="3">
    <source>
        <dbReference type="Pfam" id="PF01593"/>
    </source>
</evidence>
<keyword evidence="2" id="KW-0560">Oxidoreductase</keyword>
<evidence type="ECO:0000256" key="2">
    <source>
        <dbReference type="ARBA" id="ARBA00023002"/>
    </source>
</evidence>
<dbReference type="Proteomes" id="UP001241472">
    <property type="component" value="Unassembled WGS sequence"/>
</dbReference>
<dbReference type="SUPFAM" id="SSF51905">
    <property type="entry name" value="FAD/NAD(P)-binding domain"/>
    <property type="match status" value="1"/>
</dbReference>
<comment type="cofactor">
    <cofactor evidence="1">
        <name>FAD</name>
        <dbReference type="ChEBI" id="CHEBI:57692"/>
    </cofactor>
</comment>
<organism evidence="4 5">
    <name type="scientific">Neorhizobium huautlense</name>
    <dbReference type="NCBI Taxonomy" id="67774"/>
    <lineage>
        <taxon>Bacteria</taxon>
        <taxon>Pseudomonadati</taxon>
        <taxon>Pseudomonadota</taxon>
        <taxon>Alphaproteobacteria</taxon>
        <taxon>Hyphomicrobiales</taxon>
        <taxon>Rhizobiaceae</taxon>
        <taxon>Rhizobium/Agrobacterium group</taxon>
        <taxon>Neorhizobium</taxon>
    </lineage>
</organism>
<dbReference type="PANTHER" id="PTHR42923:SF17">
    <property type="entry name" value="AMINE OXIDASE DOMAIN-CONTAINING PROTEIN"/>
    <property type="match status" value="1"/>
</dbReference>
<keyword evidence="5" id="KW-1185">Reference proteome</keyword>
<dbReference type="Gene3D" id="3.30.70.1990">
    <property type="match status" value="1"/>
</dbReference>
<proteinExistence type="predicted"/>
<reference evidence="4 5" key="1">
    <citation type="submission" date="2023-07" db="EMBL/GenBank/DDBJ databases">
        <title>Sorghum-associated microbial communities from plants grown in Nebraska, USA.</title>
        <authorList>
            <person name="Schachtman D."/>
        </authorList>
    </citation>
    <scope>NUCLEOTIDE SEQUENCE [LARGE SCALE GENOMIC DNA]</scope>
    <source>
        <strain evidence="4 5">DS1307</strain>
    </source>
</reference>
<dbReference type="InterPro" id="IPR050464">
    <property type="entry name" value="Zeta_carotene_desat/Oxidored"/>
</dbReference>
<comment type="caution">
    <text evidence="4">The sequence shown here is derived from an EMBL/GenBank/DDBJ whole genome shotgun (WGS) entry which is preliminary data.</text>
</comment>
<dbReference type="PANTHER" id="PTHR42923">
    <property type="entry name" value="PROTOPORPHYRINOGEN OXIDASE"/>
    <property type="match status" value="1"/>
</dbReference>
<evidence type="ECO:0000313" key="5">
    <source>
        <dbReference type="Proteomes" id="UP001241472"/>
    </source>
</evidence>
<dbReference type="Pfam" id="PF01593">
    <property type="entry name" value="Amino_oxidase"/>
    <property type="match status" value="1"/>
</dbReference>
<dbReference type="Gene3D" id="1.10.405.20">
    <property type="match status" value="1"/>
</dbReference>
<dbReference type="Gene3D" id="3.50.50.60">
    <property type="entry name" value="FAD/NAD(P)-binding domain"/>
    <property type="match status" value="1"/>
</dbReference>
<name>A0ABT9PMN2_9HYPH</name>
<dbReference type="InterPro" id="IPR001613">
    <property type="entry name" value="Flavin_amine_oxidase"/>
</dbReference>
<sequence>MTDEIGEDFMTFHDTGSGGDRLNIAVIGSGISGLSAAWLLSQRHDVTVFEAADRVGGHSNTVEFQGASGPVAVDTGFIVYNEVTYPNLTAMFRMLAVPTVASNMSFAISLNEGGFEYSGGTGLGLFAQRSNIVSPRFWSMMRDLLRFYRNAPRDLEAMNGISLDDYLDRNGYGRGFREDHLYPMAAAIWSTPAVKVGEYPAASFVRFCRNHGLLELWDRPVWRTVNGGSREYVKRLTRTFEDRILLSTPVAAIRRGEGKVDIHDIHGRQHQFDDVVIATHADQALRLLSDASEREKRILGAFRYSRNEAVLHGDTSLMPKRRAAWSSWNYVADTRKMTGKETQQPSITYWMNRLQPLGTASPTFVTLNPSIQPREETVIRREVYEHPIFDLETDKAQQDIWSLQGVRNTWFCGAHFGSGFHEDGIQAGLAVAEDLGGVRRPWQVEEESARIVRRPVTRPLRQPLIDLQGEVPA</sequence>
<dbReference type="InterPro" id="IPR036188">
    <property type="entry name" value="FAD/NAD-bd_sf"/>
</dbReference>
<dbReference type="EMBL" id="JAUSRF010000001">
    <property type="protein sequence ID" value="MDP9835705.1"/>
    <property type="molecule type" value="Genomic_DNA"/>
</dbReference>
<evidence type="ECO:0000256" key="1">
    <source>
        <dbReference type="ARBA" id="ARBA00001974"/>
    </source>
</evidence>